<gene>
    <name evidence="2" type="ORF">RCL2_002116100</name>
</gene>
<proteinExistence type="predicted"/>
<dbReference type="EMBL" id="BLAL01000236">
    <property type="protein sequence ID" value="GES94431.1"/>
    <property type="molecule type" value="Genomic_DNA"/>
</dbReference>
<name>A0A8H3QWE1_9GLOM</name>
<sequence>MVEVEGFEKVVFADNSAESNCSTDNHKNKNDETVSNPIVDNYITETIIDENVIEEVIATGKSVNCSCSDENNKNNIDETVAFKSNGDNSIVDATMDKLVIEEIAVVDTSSEGSCINNNKNNDDETAASKSNNDNSIVNVTMKDVVIEKVAVANISVENSYLVDNSIGESMMVVDNHNSAASTVDNLVAIELSEYIHSDIFESETNTSHANDFYRILSNYEMPSYPDNYNSNNYYYYDSSFVGTDNLIDYMNNLNLLNNRSESYPIDLMGNENLEELSVGNEKLKESSVGNEKLGESSVENEKLKESSVGNKKHGESSVGNEKLEESSEDKKSKRLKKDNDMKKAILTTINPKHRRFENMIYLKQTNLSNVFENCVTAKIRAESINCELLQHYFRTGAFLNKILEKLYDKLSIYPERSIITGMIKGAGIAKIFETKYVYEVYSYFPNPFTQIYRADDILTPDAFMKIGGGGKNDFKTFVNEIKILVDNNYESYNTENPLEKNLFDFNLITDKIKSRVKKFTENPILNLDSFE</sequence>
<dbReference type="OrthoDB" id="2361760at2759"/>
<dbReference type="AlphaFoldDB" id="A0A8H3QWE1"/>
<evidence type="ECO:0000313" key="3">
    <source>
        <dbReference type="Proteomes" id="UP000615446"/>
    </source>
</evidence>
<protein>
    <submittedName>
        <fullName evidence="2">Uncharacterized protein</fullName>
    </submittedName>
</protein>
<accession>A0A8H3QWE1</accession>
<feature type="region of interest" description="Disordered" evidence="1">
    <location>
        <begin position="111"/>
        <end position="131"/>
    </location>
</feature>
<evidence type="ECO:0000313" key="2">
    <source>
        <dbReference type="EMBL" id="GES94431.1"/>
    </source>
</evidence>
<organism evidence="2 3">
    <name type="scientific">Rhizophagus clarus</name>
    <dbReference type="NCBI Taxonomy" id="94130"/>
    <lineage>
        <taxon>Eukaryota</taxon>
        <taxon>Fungi</taxon>
        <taxon>Fungi incertae sedis</taxon>
        <taxon>Mucoromycota</taxon>
        <taxon>Glomeromycotina</taxon>
        <taxon>Glomeromycetes</taxon>
        <taxon>Glomerales</taxon>
        <taxon>Glomeraceae</taxon>
        <taxon>Rhizophagus</taxon>
    </lineage>
</organism>
<dbReference type="Proteomes" id="UP000615446">
    <property type="component" value="Unassembled WGS sequence"/>
</dbReference>
<evidence type="ECO:0000256" key="1">
    <source>
        <dbReference type="SAM" id="MobiDB-lite"/>
    </source>
</evidence>
<feature type="region of interest" description="Disordered" evidence="1">
    <location>
        <begin position="280"/>
        <end position="337"/>
    </location>
</feature>
<reference evidence="2" key="1">
    <citation type="submission" date="2019-10" db="EMBL/GenBank/DDBJ databases">
        <title>Conservation and host-specific expression of non-tandemly repeated heterogenous ribosome RNA gene in arbuscular mycorrhizal fungi.</title>
        <authorList>
            <person name="Maeda T."/>
            <person name="Kobayashi Y."/>
            <person name="Nakagawa T."/>
            <person name="Ezawa T."/>
            <person name="Yamaguchi K."/>
            <person name="Bino T."/>
            <person name="Nishimoto Y."/>
            <person name="Shigenobu S."/>
            <person name="Kawaguchi M."/>
        </authorList>
    </citation>
    <scope>NUCLEOTIDE SEQUENCE</scope>
    <source>
        <strain evidence="2">HR1</strain>
    </source>
</reference>
<feature type="compositionally biased region" description="Basic and acidic residues" evidence="1">
    <location>
        <begin position="321"/>
        <end position="337"/>
    </location>
</feature>
<comment type="caution">
    <text evidence="2">The sequence shown here is derived from an EMBL/GenBank/DDBJ whole genome shotgun (WGS) entry which is preliminary data.</text>
</comment>